<name>A0A0P9KYN3_PSESX</name>
<dbReference type="Proteomes" id="UP000240475">
    <property type="component" value="Chromosome"/>
</dbReference>
<gene>
    <name evidence="1" type="ORF">DA456_01245</name>
</gene>
<reference evidence="1 2" key="1">
    <citation type="submission" date="2018-04" db="EMBL/GenBank/DDBJ databases">
        <authorList>
            <person name="Cha J.-S."/>
        </authorList>
    </citation>
    <scope>NUCLEOTIDE SEQUENCE [LARGE SCALE GENOMIC DNA]</scope>
    <source>
        <strain evidence="1 2">LMG5095</strain>
    </source>
</reference>
<accession>A0A0P9KYN3</accession>
<dbReference type="AlphaFoldDB" id="A0A0P9KYN3"/>
<organism evidence="1 2">
    <name type="scientific">Pseudomonas syringae pv. atrofaciens</name>
    <dbReference type="NCBI Taxonomy" id="192087"/>
    <lineage>
        <taxon>Bacteria</taxon>
        <taxon>Pseudomonadati</taxon>
        <taxon>Pseudomonadota</taxon>
        <taxon>Gammaproteobacteria</taxon>
        <taxon>Pseudomonadales</taxon>
        <taxon>Pseudomonadaceae</taxon>
        <taxon>Pseudomonas</taxon>
        <taxon>Pseudomonas syringae</taxon>
    </lineage>
</organism>
<evidence type="ECO:0000313" key="1">
    <source>
        <dbReference type="EMBL" id="AVX22127.1"/>
    </source>
</evidence>
<protein>
    <submittedName>
        <fullName evidence="1">Uncharacterized protein</fullName>
    </submittedName>
</protein>
<evidence type="ECO:0000313" key="2">
    <source>
        <dbReference type="Proteomes" id="UP000240475"/>
    </source>
</evidence>
<dbReference type="EMBL" id="CP028490">
    <property type="protein sequence ID" value="AVX22127.1"/>
    <property type="molecule type" value="Genomic_DNA"/>
</dbReference>
<proteinExistence type="predicted"/>
<sequence length="206" mass="22880">MSAKGPQAFPKIYRLKHRFREQVRSYGLRPESKAHLCIMMSALRHIPGSLPLVQKAVLVLPNGRRSGLVREGAASLPENVSPETSSSRTSSLLRPSARIKSALAHNDERAASHSGTFCVLFKATINKIRNIGVQPRAMHTAVACGQQSAVFKGSSLQIAHPVIPLQRLEAAWVWITFRPHKNTWPDNGLHDFMDFSTLPWRFTAPT</sequence>